<dbReference type="InterPro" id="IPR050679">
    <property type="entry name" value="Bact_HTH_transcr_reg"/>
</dbReference>
<dbReference type="InterPro" id="IPR000524">
    <property type="entry name" value="Tscrpt_reg_HTH_GntR"/>
</dbReference>
<comment type="caution">
    <text evidence="6">The sequence shown here is derived from an EMBL/GenBank/DDBJ whole genome shotgun (WGS) entry which is preliminary data.</text>
</comment>
<dbReference type="InterPro" id="IPR028978">
    <property type="entry name" value="Chorismate_lyase_/UTRA_dom_sf"/>
</dbReference>
<dbReference type="PATRIC" id="fig|28092.6.peg.3728"/>
<dbReference type="SUPFAM" id="SSF64288">
    <property type="entry name" value="Chorismate lyase-like"/>
    <property type="match status" value="1"/>
</dbReference>
<name>A0A0F5JYQ8_9BURK</name>
<keyword evidence="7" id="KW-1185">Reference proteome</keyword>
<dbReference type="SUPFAM" id="SSF46785">
    <property type="entry name" value="Winged helix' DNA-binding domain"/>
    <property type="match status" value="1"/>
</dbReference>
<keyword evidence="1" id="KW-0805">Transcription regulation</keyword>
<dbReference type="PROSITE" id="PS50949">
    <property type="entry name" value="HTH_GNTR"/>
    <property type="match status" value="1"/>
</dbReference>
<dbReference type="GO" id="GO:0003700">
    <property type="term" value="F:DNA-binding transcription factor activity"/>
    <property type="evidence" value="ECO:0007669"/>
    <property type="project" value="InterPro"/>
</dbReference>
<dbReference type="InterPro" id="IPR036388">
    <property type="entry name" value="WH-like_DNA-bd_sf"/>
</dbReference>
<gene>
    <name evidence="6" type="ORF">WM40_15810</name>
</gene>
<dbReference type="InterPro" id="IPR036390">
    <property type="entry name" value="WH_DNA-bd_sf"/>
</dbReference>
<feature type="region of interest" description="Disordered" evidence="4">
    <location>
        <begin position="34"/>
        <end position="53"/>
    </location>
</feature>
<dbReference type="EMBL" id="LAQU01000016">
    <property type="protein sequence ID" value="KKB62744.1"/>
    <property type="molecule type" value="Genomic_DNA"/>
</dbReference>
<dbReference type="AlphaFoldDB" id="A0A0F5JYQ8"/>
<keyword evidence="3" id="KW-0804">Transcription</keyword>
<dbReference type="Gene3D" id="1.10.10.10">
    <property type="entry name" value="Winged helix-like DNA-binding domain superfamily/Winged helix DNA-binding domain"/>
    <property type="match status" value="1"/>
</dbReference>
<evidence type="ECO:0000256" key="4">
    <source>
        <dbReference type="SAM" id="MobiDB-lite"/>
    </source>
</evidence>
<sequence length="319" mass="35102">MDAAAIAFRQGDLSAAATENIVCLIDHLMTTSDSHPFPPDPHAASDAGLGPGALDVSDNRPAPVRLIAPSSDNSGGRQPLYARIQQFIRNEIASGRLREGDQIPTESDLCDQFQAARATVARAVQQLAYEGLIIRRPGSGSFVSIRSISAPLHLTQVTSFEDTLASENGRVDYELLGFTMRAMGEAYGAALRRSPVEKVFELRRLRLVEEQRTSLEIRVIPLAIGRSMTVDMLHTHSIHQMLEELGRPVRQVLGKIRAKVADAITASHLDVALGSALLIRDYTLHDQDGEPIICGESCYRAEYHIDYQVIQSDDRSRHR</sequence>
<feature type="domain" description="HTH gntR-type" evidence="5">
    <location>
        <begin position="78"/>
        <end position="146"/>
    </location>
</feature>
<dbReference type="Proteomes" id="UP000033618">
    <property type="component" value="Unassembled WGS sequence"/>
</dbReference>
<dbReference type="SMART" id="SM00345">
    <property type="entry name" value="HTH_GNTR"/>
    <property type="match status" value="1"/>
</dbReference>
<dbReference type="GO" id="GO:0003677">
    <property type="term" value="F:DNA binding"/>
    <property type="evidence" value="ECO:0007669"/>
    <property type="project" value="UniProtKB-KW"/>
</dbReference>
<dbReference type="CDD" id="cd07377">
    <property type="entry name" value="WHTH_GntR"/>
    <property type="match status" value="1"/>
</dbReference>
<evidence type="ECO:0000259" key="5">
    <source>
        <dbReference type="PROSITE" id="PS50949"/>
    </source>
</evidence>
<organism evidence="6 7">
    <name type="scientific">Robbsia andropogonis</name>
    <dbReference type="NCBI Taxonomy" id="28092"/>
    <lineage>
        <taxon>Bacteria</taxon>
        <taxon>Pseudomonadati</taxon>
        <taxon>Pseudomonadota</taxon>
        <taxon>Betaproteobacteria</taxon>
        <taxon>Burkholderiales</taxon>
        <taxon>Burkholderiaceae</taxon>
        <taxon>Robbsia</taxon>
    </lineage>
</organism>
<dbReference type="InterPro" id="IPR011663">
    <property type="entry name" value="UTRA"/>
</dbReference>
<evidence type="ECO:0000313" key="7">
    <source>
        <dbReference type="Proteomes" id="UP000033618"/>
    </source>
</evidence>
<proteinExistence type="predicted"/>
<dbReference type="PRINTS" id="PR00035">
    <property type="entry name" value="HTHGNTR"/>
</dbReference>
<dbReference type="Pfam" id="PF00392">
    <property type="entry name" value="GntR"/>
    <property type="match status" value="1"/>
</dbReference>
<keyword evidence="2" id="KW-0238">DNA-binding</keyword>
<dbReference type="Gene3D" id="3.40.1410.10">
    <property type="entry name" value="Chorismate lyase-like"/>
    <property type="match status" value="1"/>
</dbReference>
<dbReference type="SMART" id="SM00866">
    <property type="entry name" value="UTRA"/>
    <property type="match status" value="1"/>
</dbReference>
<protein>
    <recommendedName>
        <fullName evidence="5">HTH gntR-type domain-containing protein</fullName>
    </recommendedName>
</protein>
<evidence type="ECO:0000256" key="3">
    <source>
        <dbReference type="ARBA" id="ARBA00023163"/>
    </source>
</evidence>
<dbReference type="STRING" id="28092.WM40_15810"/>
<reference evidence="6 7" key="1">
    <citation type="submission" date="2015-03" db="EMBL/GenBank/DDBJ databases">
        <title>Draft Genome Sequence of Burkholderia andropogonis type strain ICMP2807, isolated from Sorghum bicolor.</title>
        <authorList>
            <person name="Lopes-Santos L."/>
            <person name="Castro D.B."/>
            <person name="Ottoboni L.M."/>
            <person name="Park D."/>
            <person name="Weirc B.S."/>
            <person name="Destefano S.A."/>
        </authorList>
    </citation>
    <scope>NUCLEOTIDE SEQUENCE [LARGE SCALE GENOMIC DNA]</scope>
    <source>
        <strain evidence="6 7">ICMP2807</strain>
    </source>
</reference>
<evidence type="ECO:0000313" key="6">
    <source>
        <dbReference type="EMBL" id="KKB62744.1"/>
    </source>
</evidence>
<evidence type="ECO:0000256" key="2">
    <source>
        <dbReference type="ARBA" id="ARBA00023125"/>
    </source>
</evidence>
<dbReference type="Pfam" id="PF07702">
    <property type="entry name" value="UTRA"/>
    <property type="match status" value="1"/>
</dbReference>
<accession>A0A0F5JYQ8</accession>
<evidence type="ECO:0000256" key="1">
    <source>
        <dbReference type="ARBA" id="ARBA00023015"/>
    </source>
</evidence>
<dbReference type="PANTHER" id="PTHR44846">
    <property type="entry name" value="MANNOSYL-D-GLYCERATE TRANSPORT/METABOLISM SYSTEM REPRESSOR MNGR-RELATED"/>
    <property type="match status" value="1"/>
</dbReference>